<dbReference type="Pfam" id="PF13377">
    <property type="entry name" value="Peripla_BP_3"/>
    <property type="match status" value="1"/>
</dbReference>
<dbReference type="PANTHER" id="PTHR30146:SF155">
    <property type="entry name" value="ALANINE RACEMASE"/>
    <property type="match status" value="1"/>
</dbReference>
<dbReference type="Pfam" id="PF00356">
    <property type="entry name" value="LacI"/>
    <property type="match status" value="1"/>
</dbReference>
<keyword evidence="2 6" id="KW-0238">DNA-binding</keyword>
<dbReference type="PROSITE" id="PS50932">
    <property type="entry name" value="HTH_LACI_2"/>
    <property type="match status" value="1"/>
</dbReference>
<feature type="domain" description="HTH lacI-type" evidence="5">
    <location>
        <begin position="20"/>
        <end position="74"/>
    </location>
</feature>
<dbReference type="RefSeq" id="WP_345400071.1">
    <property type="nucleotide sequence ID" value="NZ_BAABLA010000097.1"/>
</dbReference>
<evidence type="ECO:0000313" key="7">
    <source>
        <dbReference type="Proteomes" id="UP001596337"/>
    </source>
</evidence>
<dbReference type="EMBL" id="JBHSXX010000001">
    <property type="protein sequence ID" value="MFC6871200.1"/>
    <property type="molecule type" value="Genomic_DNA"/>
</dbReference>
<sequence>MTEQQATGDGSTGARPGRRPTMSDVAEKAGVSRALVSLIFRNAPGASDSTRERVFQVAKEIGYRPDTAARTLASSRTKTLGVMLTIRNPFHADLVEACYAEADRVGYDIVLSTTVPTRDEERAVDALVGHRCEALILFGPKTSAAYLTQLSREHPVVAVSRRVPDATLDSVHTAEAKGVRQAVDYLVKEGHRDIIHIDGGTGPGAAERRKAYRAAMRKHGLAEWVRVIPGNHTEDSGMRAAEVLLGEDSLPTAVLAANDRCALGLLGALHKAGVKVPQEVSVVGYDDSRVAMLSHIGLTTVHQNADELGRLAVRTAVERIESPNAPARELVLDPELRVRDTTGPPR</sequence>
<dbReference type="SUPFAM" id="SSF53822">
    <property type="entry name" value="Periplasmic binding protein-like I"/>
    <property type="match status" value="1"/>
</dbReference>
<dbReference type="Gene3D" id="3.40.50.2300">
    <property type="match status" value="2"/>
</dbReference>
<dbReference type="Proteomes" id="UP001596337">
    <property type="component" value="Unassembled WGS sequence"/>
</dbReference>
<gene>
    <name evidence="6" type="ORF">ACFQGD_29160</name>
</gene>
<comment type="caution">
    <text evidence="6">The sequence shown here is derived from an EMBL/GenBank/DDBJ whole genome shotgun (WGS) entry which is preliminary data.</text>
</comment>
<dbReference type="InterPro" id="IPR010982">
    <property type="entry name" value="Lambda_DNA-bd_dom_sf"/>
</dbReference>
<feature type="region of interest" description="Disordered" evidence="4">
    <location>
        <begin position="1"/>
        <end position="26"/>
    </location>
</feature>
<dbReference type="Gene3D" id="1.10.260.40">
    <property type="entry name" value="lambda repressor-like DNA-binding domains"/>
    <property type="match status" value="1"/>
</dbReference>
<proteinExistence type="predicted"/>
<organism evidence="6 7">
    <name type="scientific">Haloechinothrix salitolerans</name>
    <dbReference type="NCBI Taxonomy" id="926830"/>
    <lineage>
        <taxon>Bacteria</taxon>
        <taxon>Bacillati</taxon>
        <taxon>Actinomycetota</taxon>
        <taxon>Actinomycetes</taxon>
        <taxon>Pseudonocardiales</taxon>
        <taxon>Pseudonocardiaceae</taxon>
        <taxon>Haloechinothrix</taxon>
    </lineage>
</organism>
<reference evidence="7" key="1">
    <citation type="journal article" date="2019" name="Int. J. Syst. Evol. Microbiol.">
        <title>The Global Catalogue of Microorganisms (GCM) 10K type strain sequencing project: providing services to taxonomists for standard genome sequencing and annotation.</title>
        <authorList>
            <consortium name="The Broad Institute Genomics Platform"/>
            <consortium name="The Broad Institute Genome Sequencing Center for Infectious Disease"/>
            <person name="Wu L."/>
            <person name="Ma J."/>
        </authorList>
    </citation>
    <scope>NUCLEOTIDE SEQUENCE [LARGE SCALE GENOMIC DNA]</scope>
    <source>
        <strain evidence="7">KCTC 32255</strain>
    </source>
</reference>
<keyword evidence="1" id="KW-0805">Transcription regulation</keyword>
<name>A0ABW2CA87_9PSEU</name>
<dbReference type="CDD" id="cd06267">
    <property type="entry name" value="PBP1_LacI_sugar_binding-like"/>
    <property type="match status" value="1"/>
</dbReference>
<dbReference type="CDD" id="cd01392">
    <property type="entry name" value="HTH_LacI"/>
    <property type="match status" value="1"/>
</dbReference>
<dbReference type="InterPro" id="IPR046335">
    <property type="entry name" value="LacI/GalR-like_sensor"/>
</dbReference>
<protein>
    <submittedName>
        <fullName evidence="6">LacI family DNA-binding transcriptional regulator</fullName>
    </submittedName>
</protein>
<evidence type="ECO:0000256" key="3">
    <source>
        <dbReference type="ARBA" id="ARBA00023163"/>
    </source>
</evidence>
<evidence type="ECO:0000256" key="2">
    <source>
        <dbReference type="ARBA" id="ARBA00023125"/>
    </source>
</evidence>
<dbReference type="GO" id="GO:0003677">
    <property type="term" value="F:DNA binding"/>
    <property type="evidence" value="ECO:0007669"/>
    <property type="project" value="UniProtKB-KW"/>
</dbReference>
<evidence type="ECO:0000313" key="6">
    <source>
        <dbReference type="EMBL" id="MFC6871200.1"/>
    </source>
</evidence>
<accession>A0ABW2CA87</accession>
<keyword evidence="7" id="KW-1185">Reference proteome</keyword>
<dbReference type="PANTHER" id="PTHR30146">
    <property type="entry name" value="LACI-RELATED TRANSCRIPTIONAL REPRESSOR"/>
    <property type="match status" value="1"/>
</dbReference>
<evidence type="ECO:0000259" key="5">
    <source>
        <dbReference type="PROSITE" id="PS50932"/>
    </source>
</evidence>
<keyword evidence="3" id="KW-0804">Transcription</keyword>
<evidence type="ECO:0000256" key="4">
    <source>
        <dbReference type="SAM" id="MobiDB-lite"/>
    </source>
</evidence>
<dbReference type="SUPFAM" id="SSF47413">
    <property type="entry name" value="lambda repressor-like DNA-binding domains"/>
    <property type="match status" value="1"/>
</dbReference>
<evidence type="ECO:0000256" key="1">
    <source>
        <dbReference type="ARBA" id="ARBA00023015"/>
    </source>
</evidence>
<dbReference type="SMART" id="SM00354">
    <property type="entry name" value="HTH_LACI"/>
    <property type="match status" value="1"/>
</dbReference>
<dbReference type="InterPro" id="IPR000843">
    <property type="entry name" value="HTH_LacI"/>
</dbReference>
<dbReference type="InterPro" id="IPR028082">
    <property type="entry name" value="Peripla_BP_I"/>
</dbReference>